<feature type="region of interest" description="Disordered" evidence="1">
    <location>
        <begin position="2046"/>
        <end position="2095"/>
    </location>
</feature>
<dbReference type="PANTHER" id="PTHR22443">
    <property type="entry name" value="NON-SPECIFIC LETHAL 1, ISOFORM M"/>
    <property type="match status" value="1"/>
</dbReference>
<feature type="compositionally biased region" description="Polar residues" evidence="1">
    <location>
        <begin position="1765"/>
        <end position="1780"/>
    </location>
</feature>
<feature type="compositionally biased region" description="Polar residues" evidence="1">
    <location>
        <begin position="1299"/>
        <end position="1320"/>
    </location>
</feature>
<feature type="compositionally biased region" description="Low complexity" evidence="1">
    <location>
        <begin position="173"/>
        <end position="194"/>
    </location>
</feature>
<feature type="region of interest" description="Disordered" evidence="1">
    <location>
        <begin position="1218"/>
        <end position="1238"/>
    </location>
</feature>
<feature type="region of interest" description="Disordered" evidence="1">
    <location>
        <begin position="1127"/>
        <end position="1155"/>
    </location>
</feature>
<feature type="domain" description="PEHE" evidence="2">
    <location>
        <begin position="1459"/>
        <end position="1801"/>
    </location>
</feature>
<feature type="compositionally biased region" description="Polar residues" evidence="1">
    <location>
        <begin position="1792"/>
        <end position="1801"/>
    </location>
</feature>
<comment type="caution">
    <text evidence="3">The sequence shown here is derived from an EMBL/GenBank/DDBJ whole genome shotgun (WGS) entry which is preliminary data.</text>
</comment>
<feature type="compositionally biased region" description="Low complexity" evidence="1">
    <location>
        <begin position="1278"/>
        <end position="1298"/>
    </location>
</feature>
<sequence>MRGTAVWTFYHNNLREARPCIHLNTTPVDIFKSVKQKQELKIEKSTDTTARAIRRRSQRVGSSRGSENETVAVDNSNSASPLTEAAYDSIVVADTTITEKPDEAACGSSSMAPALNEPMSPTEKLSNSTRKVTPATRSVKNTNEETISTTTLLITSPNSICINNETKEKRSRTPSVSTPTPSSSTVSTSSPSSSALNSTRVTRSKDAYQRVFEQAVSPTPIIPQHLAGKHSTITTKSCLETAKCLSDSDNAAKTEKNKKNVAISEEPMAMNNKKINIDTDKNIVETFFSDAVAVEGLEGESNCNNNNNTNISCKSNSTEQLLADLTNDIEETITTKVCIRKHLQDVTVGKNGSNVLNVLTNTKTEIKDVDFIKSDVKDAKDTNTNISPTISESSHKVDLRHVDVGTHSVNSDKNENCFESTSKALAQKQPISVERKRLNNDNTSGEVPAKVCATVPLDMHGEQKTGCASSLKTDVSTRLQILSVDVLPPISTDSTITASEVEDNLEERLSQLDGTAMASPIRESVNPETANMETIPTTPPRTPIKQQTHQQEVQQLQQQLQQTPPTTLSQQAHQQHHIIQQQNTFTPQSSTSSVNTINSSNLPPAFMKESGAGELEDQDIEEVLKVLKGFDGSAGADTLCDLNVLFNEEYTLNYEEVSSHIASTSNKPNPLKEMQNELERNQQGMYRKIDFLLRRLRKIQSRYMSKHCSEEIAGLFEWTARMFAGKGGAMNRSTDVLCTDTAISVIAARPPASNWSEEKNPVASTQMSSMLRRLEQSSNAQQLCMVPTNRILSASSSHMPRKSKKAFLHEVHTAASASAAGSSATMVVERKGEIVVPTYDINVSEEMAQVAGLLQTEMREVQTAMDSDATESSSGGESADEMVTYNNQIQQPLAIAKRAAWRYSRDRAAIAARWSWLLSQIADLEIKIRQHTELRQEIIRTKGSVVCSSEEQSATENADGLKSNEISATNISTSSVNGYKGNLNSKVNVSEDDELGPLGAARTRGFVQLLFRKRKLLQTQSLHTISKKAARPSNIKCGCQWPFNPCALCTGRLDPTAPRDPPDTMMFADRIALIDPGYHPVLSFREDVSSTLHFEAIARMPDWQQRVMRCQVKSIAKSVWKAEREAERAAGHNTSKKYNEPVVKRRYTKKKDRLAAEEKNAAAAAATSTTANSANASLSPAIGLASDSSANLTKGVGKGVENVGASANVSYHSVSETSASLPASDGGNGTSTLSTSTTTTPLVANKSVKKSKKLHHYHLVGDGVLLEPPRPLSPIATNHSSHSQSSHHSQQSGNSNSNCIHQTSDNPPQNYDQFSPSPIHSSLISNNSNGLNGGGSGGGVGVGGSSGIGNHKHNNKNRKSSASSISTGIANNTSHHHQSSYSTTNYTNYNGDTNDGNWDSFIARSRTSSPTHTSGSAVNSSYYKYERSKNRTSYDIDNIVIPYSVAATTRVEILPYKEIPTPKWRVIEEDQKLALCTSTSEMESDKLGNAESSDNKVKNDTCEIGNKPQCDISAEKAEETHNAREREEKEVTEEGNTTNKKPIQGSENVDVIVASQPNAKQNNVAKSVSSDVELSNASGLNSNNILDNTNINAIIKPDDKMTTVNELSTVNALSDEPAVKKSKHESAGESKSSIVNSNVFKNVEVAEAANENDSTTSNATKITKGETMLALKRATRLKRSNTIQEESVNVDATADETSETEDISNETVMLRHERALAEERRKFKTYLKYPWSTRSRANRRIDSRAESSGANTPDPCSPAPPTLSLGGTDQESIPSPSALSTPLHPLDAITEATENGTSNPANPIGGVSSHTNNNDMNKRLERRRTTSMKKDRELERRSSTPDPKELVPPYEPLKFPLTDEEFEGLLKAMPVEFHYLDFDAKYLEDCNNIGASAGGSKFSRQRSNWRGDIPVLANRRGKLTSTTQNCDATNNKRQRVNNNGRIRKGSKGGRGRRRGNLTRVPVNESTNGVNGADEVEDEEVEDDDVDLMMLLAEEDDDYDYPKHHLAPDDDLFDGGSSSVAGIGVGGTLNGSARDRMFNIDDEYEAYLGRRHRETDVDTTDSEPFGDDDPNDPEWRGEGEDRGGGGSNERHRRTAR</sequence>
<feature type="region of interest" description="Disordered" evidence="1">
    <location>
        <begin position="164"/>
        <end position="202"/>
    </location>
</feature>
<evidence type="ECO:0000259" key="2">
    <source>
        <dbReference type="SMART" id="SM01300"/>
    </source>
</evidence>
<dbReference type="InterPro" id="IPR029332">
    <property type="entry name" value="PEHE_dom"/>
</dbReference>
<organism evidence="3 4">
    <name type="scientific">Ceratitis capitata</name>
    <name type="common">Mediterranean fruit fly</name>
    <name type="synonym">Tephritis capitata</name>
    <dbReference type="NCBI Taxonomy" id="7213"/>
    <lineage>
        <taxon>Eukaryota</taxon>
        <taxon>Metazoa</taxon>
        <taxon>Ecdysozoa</taxon>
        <taxon>Arthropoda</taxon>
        <taxon>Hexapoda</taxon>
        <taxon>Insecta</taxon>
        <taxon>Pterygota</taxon>
        <taxon>Neoptera</taxon>
        <taxon>Endopterygota</taxon>
        <taxon>Diptera</taxon>
        <taxon>Brachycera</taxon>
        <taxon>Muscomorpha</taxon>
        <taxon>Tephritoidea</taxon>
        <taxon>Tephritidae</taxon>
        <taxon>Ceratitis</taxon>
        <taxon>Ceratitis</taxon>
    </lineage>
</organism>
<dbReference type="SMART" id="SM01300">
    <property type="entry name" value="PEHE"/>
    <property type="match status" value="1"/>
</dbReference>
<feature type="compositionally biased region" description="Gly residues" evidence="1">
    <location>
        <begin position="1331"/>
        <end position="1347"/>
    </location>
</feature>
<feature type="compositionally biased region" description="Basic residues" evidence="1">
    <location>
        <begin position="1350"/>
        <end position="1359"/>
    </location>
</feature>
<feature type="region of interest" description="Disordered" evidence="1">
    <location>
        <begin position="531"/>
        <end position="554"/>
    </location>
</feature>
<reference evidence="3" key="1">
    <citation type="submission" date="2020-11" db="EMBL/GenBank/DDBJ databases">
        <authorList>
            <person name="Whitehead M."/>
        </authorList>
    </citation>
    <scope>NUCLEOTIDE SEQUENCE</scope>
    <source>
        <strain evidence="3">EGII</strain>
    </source>
</reference>
<feature type="compositionally biased region" description="Low complexity" evidence="1">
    <location>
        <begin position="543"/>
        <end position="554"/>
    </location>
</feature>
<evidence type="ECO:0000256" key="1">
    <source>
        <dbReference type="SAM" id="MobiDB-lite"/>
    </source>
</evidence>
<feature type="compositionally biased region" description="Basic and acidic residues" evidence="1">
    <location>
        <begin position="1514"/>
        <end position="1529"/>
    </location>
</feature>
<feature type="compositionally biased region" description="Basic and acidic residues" evidence="1">
    <location>
        <begin position="1828"/>
        <end position="1845"/>
    </location>
</feature>
<dbReference type="PANTHER" id="PTHR22443:SF18">
    <property type="entry name" value="NON-SPECIFIC LETHAL 1, ISOFORM M"/>
    <property type="match status" value="1"/>
</dbReference>
<evidence type="ECO:0000313" key="4">
    <source>
        <dbReference type="Proteomes" id="UP000606786"/>
    </source>
</evidence>
<proteinExistence type="predicted"/>
<evidence type="ECO:0000313" key="3">
    <source>
        <dbReference type="EMBL" id="CAD6996444.1"/>
    </source>
</evidence>
<feature type="region of interest" description="Disordered" evidence="1">
    <location>
        <begin position="1514"/>
        <end position="1543"/>
    </location>
</feature>
<feature type="compositionally biased region" description="Polar residues" evidence="1">
    <location>
        <begin position="123"/>
        <end position="140"/>
    </location>
</feature>
<gene>
    <name evidence="3" type="ORF">CCAP1982_LOCUS5116</name>
</gene>
<dbReference type="InterPro" id="IPR026180">
    <property type="entry name" value="NSL1"/>
</dbReference>
<dbReference type="GO" id="GO:0044545">
    <property type="term" value="C:NSL complex"/>
    <property type="evidence" value="ECO:0007669"/>
    <property type="project" value="TreeGrafter"/>
</dbReference>
<keyword evidence="4" id="KW-1185">Reference proteome</keyword>
<name>A0A811UC29_CERCA</name>
<accession>A0A811UC29</accession>
<feature type="region of interest" description="Disordered" evidence="1">
    <location>
        <begin position="1264"/>
        <end position="1388"/>
    </location>
</feature>
<protein>
    <submittedName>
        <fullName evidence="3">(Mediterranean fruit fly) hypothetical protein</fullName>
    </submittedName>
</protein>
<feature type="region of interest" description="Disordered" evidence="1">
    <location>
        <begin position="55"/>
        <end position="77"/>
    </location>
</feature>
<feature type="region of interest" description="Disordered" evidence="1">
    <location>
        <begin position="1738"/>
        <end position="1850"/>
    </location>
</feature>
<feature type="compositionally biased region" description="Low complexity" evidence="1">
    <location>
        <begin position="1379"/>
        <end position="1388"/>
    </location>
</feature>
<feature type="region of interest" description="Disordered" evidence="1">
    <location>
        <begin position="1938"/>
        <end position="1978"/>
    </location>
</feature>
<dbReference type="Proteomes" id="UP000606786">
    <property type="component" value="Unassembled WGS sequence"/>
</dbReference>
<feature type="compositionally biased region" description="Basic residues" evidence="1">
    <location>
        <begin position="1941"/>
        <end position="1956"/>
    </location>
</feature>
<dbReference type="OrthoDB" id="6022640at2759"/>
<dbReference type="GO" id="GO:0035035">
    <property type="term" value="F:histone acetyltransferase binding"/>
    <property type="evidence" value="ECO:0007669"/>
    <property type="project" value="TreeGrafter"/>
</dbReference>
<feature type="compositionally biased region" description="Acidic residues" evidence="1">
    <location>
        <begin position="2056"/>
        <end position="2071"/>
    </location>
</feature>
<dbReference type="EMBL" id="CAJHJT010000001">
    <property type="protein sequence ID" value="CAD6996444.1"/>
    <property type="molecule type" value="Genomic_DNA"/>
</dbReference>
<feature type="region of interest" description="Disordered" evidence="1">
    <location>
        <begin position="102"/>
        <end position="151"/>
    </location>
</feature>
<feature type="compositionally biased region" description="Low complexity" evidence="1">
    <location>
        <begin position="1321"/>
        <end position="1330"/>
    </location>
</feature>
<feature type="compositionally biased region" description="Basic and acidic residues" evidence="1">
    <location>
        <begin position="2072"/>
        <end position="2082"/>
    </location>
</feature>